<dbReference type="PANTHER" id="PTHR46545:SF1">
    <property type="entry name" value="LEUCINE-RICH REPEAT-CONTAINING PROTEIN 51"/>
    <property type="match status" value="1"/>
</dbReference>
<dbReference type="InterPro" id="IPR001611">
    <property type="entry name" value="Leu-rich_rpt"/>
</dbReference>
<keyword evidence="3" id="KW-0963">Cytoplasm</keyword>
<comment type="subcellular location">
    <subcellularLocation>
        <location evidence="1">Cytoplasm</location>
    </subcellularLocation>
</comment>
<dbReference type="eggNOG" id="KOG1644">
    <property type="taxonomic scope" value="Eukaryota"/>
</dbReference>
<gene>
    <name evidence="7" type="ORF">TTHERM_00312960</name>
</gene>
<keyword evidence="8" id="KW-1185">Reference proteome</keyword>
<accession>Q22KI5</accession>
<dbReference type="STRING" id="312017.Q22KI5"/>
<evidence type="ECO:0000256" key="4">
    <source>
        <dbReference type="ARBA" id="ARBA00022614"/>
    </source>
</evidence>
<dbReference type="EMBL" id="GG662498">
    <property type="protein sequence ID" value="EAR85814.2"/>
    <property type="molecule type" value="Genomic_DNA"/>
</dbReference>
<dbReference type="KEGG" id="tet:TTHERM_00312960"/>
<feature type="region of interest" description="Disordered" evidence="6">
    <location>
        <begin position="1"/>
        <end position="60"/>
    </location>
</feature>
<feature type="compositionally biased region" description="Polar residues" evidence="6">
    <location>
        <begin position="33"/>
        <end position="51"/>
    </location>
</feature>
<evidence type="ECO:0000256" key="2">
    <source>
        <dbReference type="ARBA" id="ARBA00014223"/>
    </source>
</evidence>
<dbReference type="PROSITE" id="PS51450">
    <property type="entry name" value="LRR"/>
    <property type="match status" value="1"/>
</dbReference>
<organism evidence="7 8">
    <name type="scientific">Tetrahymena thermophila (strain SB210)</name>
    <dbReference type="NCBI Taxonomy" id="312017"/>
    <lineage>
        <taxon>Eukaryota</taxon>
        <taxon>Sar</taxon>
        <taxon>Alveolata</taxon>
        <taxon>Ciliophora</taxon>
        <taxon>Intramacronucleata</taxon>
        <taxon>Oligohymenophorea</taxon>
        <taxon>Hymenostomatida</taxon>
        <taxon>Tetrahymenina</taxon>
        <taxon>Tetrahymenidae</taxon>
        <taxon>Tetrahymena</taxon>
    </lineage>
</organism>
<sequence length="363" mass="41010">MAVTKQYATNDMKASAVNQNKGKVEKKTITVKGATQTLNNQNNGANSTSVDANKLEDKTKKNNVLDFSFKNIQDLAELKTIDPNSGKKKHTATENQAVVEEDKKFGDDEQSKKDGEENEKEEKENEENKEGEEGEKQVKDKKEENKKQERKEPEVIRVIPSNTAQNIIVNNHVPMTNGVTKTVGGKTVEEQKTQSQKALKKVSILCRSLVLGYNKIRSIDKFFPIIDSIMFDCVNLGFLDLSHNYLQALQYDFSHFPNLKILYLHCNYIKDLREIQKIKSPLISLTIHGNPVESIPGFRQFIIAIIPTLKNLDTAPISKKERDVLDTNIKKLLTRIPPPVQKAAEPPQESVNNNNNNNENKNN</sequence>
<dbReference type="PANTHER" id="PTHR46545">
    <property type="entry name" value="LEUCINE-RICH REPEAT-CONTAINING PROTEIN 51"/>
    <property type="match status" value="1"/>
</dbReference>
<keyword evidence="5" id="KW-0677">Repeat</keyword>
<evidence type="ECO:0000256" key="6">
    <source>
        <dbReference type="SAM" id="MobiDB-lite"/>
    </source>
</evidence>
<feature type="compositionally biased region" description="Basic and acidic residues" evidence="6">
    <location>
        <begin position="134"/>
        <end position="155"/>
    </location>
</feature>
<dbReference type="GO" id="GO:0005737">
    <property type="term" value="C:cytoplasm"/>
    <property type="evidence" value="ECO:0007669"/>
    <property type="project" value="UniProtKB-SubCell"/>
</dbReference>
<protein>
    <recommendedName>
        <fullName evidence="2">Leucine-rich repeat-containing protein 51</fullName>
    </recommendedName>
</protein>
<dbReference type="SUPFAM" id="SSF52058">
    <property type="entry name" value="L domain-like"/>
    <property type="match status" value="1"/>
</dbReference>
<name>Q22KI5_TETTS</name>
<dbReference type="Proteomes" id="UP000009168">
    <property type="component" value="Unassembled WGS sequence"/>
</dbReference>
<dbReference type="InterPro" id="IPR032675">
    <property type="entry name" value="LRR_dom_sf"/>
</dbReference>
<feature type="compositionally biased region" description="Basic and acidic residues" evidence="6">
    <location>
        <begin position="100"/>
        <end position="128"/>
    </location>
</feature>
<reference evidence="8" key="1">
    <citation type="journal article" date="2006" name="PLoS Biol.">
        <title>Macronuclear genome sequence of the ciliate Tetrahymena thermophila, a model eukaryote.</title>
        <authorList>
            <person name="Eisen J.A."/>
            <person name="Coyne R.S."/>
            <person name="Wu M."/>
            <person name="Wu D."/>
            <person name="Thiagarajan M."/>
            <person name="Wortman J.R."/>
            <person name="Badger J.H."/>
            <person name="Ren Q."/>
            <person name="Amedeo P."/>
            <person name="Jones K.M."/>
            <person name="Tallon L.J."/>
            <person name="Delcher A.L."/>
            <person name="Salzberg S.L."/>
            <person name="Silva J.C."/>
            <person name="Haas B.J."/>
            <person name="Majoros W.H."/>
            <person name="Farzad M."/>
            <person name="Carlton J.M."/>
            <person name="Smith R.K. Jr."/>
            <person name="Garg J."/>
            <person name="Pearlman R.E."/>
            <person name="Karrer K.M."/>
            <person name="Sun L."/>
            <person name="Manning G."/>
            <person name="Elde N.C."/>
            <person name="Turkewitz A.P."/>
            <person name="Asai D.J."/>
            <person name="Wilkes D.E."/>
            <person name="Wang Y."/>
            <person name="Cai H."/>
            <person name="Collins K."/>
            <person name="Stewart B.A."/>
            <person name="Lee S.R."/>
            <person name="Wilamowska K."/>
            <person name="Weinberg Z."/>
            <person name="Ruzzo W.L."/>
            <person name="Wloga D."/>
            <person name="Gaertig J."/>
            <person name="Frankel J."/>
            <person name="Tsao C.-C."/>
            <person name="Gorovsky M.A."/>
            <person name="Keeling P.J."/>
            <person name="Waller R.F."/>
            <person name="Patron N.J."/>
            <person name="Cherry J.M."/>
            <person name="Stover N.A."/>
            <person name="Krieger C.J."/>
            <person name="del Toro C."/>
            <person name="Ryder H.F."/>
            <person name="Williamson S.C."/>
            <person name="Barbeau R.A."/>
            <person name="Hamilton E.P."/>
            <person name="Orias E."/>
        </authorList>
    </citation>
    <scope>NUCLEOTIDE SEQUENCE [LARGE SCALE GENOMIC DNA]</scope>
    <source>
        <strain evidence="8">SB210</strain>
    </source>
</reference>
<dbReference type="AlphaFoldDB" id="Q22KI5"/>
<proteinExistence type="predicted"/>
<dbReference type="GeneID" id="7825278"/>
<evidence type="ECO:0000256" key="5">
    <source>
        <dbReference type="ARBA" id="ARBA00022737"/>
    </source>
</evidence>
<feature type="region of interest" description="Disordered" evidence="6">
    <location>
        <begin position="82"/>
        <end position="157"/>
    </location>
</feature>
<dbReference type="InParanoid" id="Q22KI5"/>
<keyword evidence="4" id="KW-0433">Leucine-rich repeat</keyword>
<evidence type="ECO:0000256" key="1">
    <source>
        <dbReference type="ARBA" id="ARBA00004496"/>
    </source>
</evidence>
<dbReference type="OrthoDB" id="676979at2759"/>
<evidence type="ECO:0000313" key="8">
    <source>
        <dbReference type="Proteomes" id="UP000009168"/>
    </source>
</evidence>
<dbReference type="Gene3D" id="3.80.10.10">
    <property type="entry name" value="Ribonuclease Inhibitor"/>
    <property type="match status" value="1"/>
</dbReference>
<evidence type="ECO:0000256" key="3">
    <source>
        <dbReference type="ARBA" id="ARBA00022490"/>
    </source>
</evidence>
<evidence type="ECO:0000313" key="7">
    <source>
        <dbReference type="EMBL" id="EAR85814.2"/>
    </source>
</evidence>
<feature type="region of interest" description="Disordered" evidence="6">
    <location>
        <begin position="336"/>
        <end position="363"/>
    </location>
</feature>
<feature type="compositionally biased region" description="Low complexity" evidence="6">
    <location>
        <begin position="352"/>
        <end position="363"/>
    </location>
</feature>
<dbReference type="HOGENOM" id="CLU_738701_0_0_1"/>
<dbReference type="RefSeq" id="XP_001033477.2">
    <property type="nucleotide sequence ID" value="XM_001033477.2"/>
</dbReference>